<proteinExistence type="predicted"/>
<evidence type="ECO:0000259" key="1">
    <source>
        <dbReference type="SMART" id="SM00849"/>
    </source>
</evidence>
<protein>
    <recommendedName>
        <fullName evidence="1">Metallo-beta-lactamase domain-containing protein</fullName>
    </recommendedName>
</protein>
<dbReference type="SMART" id="SM00849">
    <property type="entry name" value="Lactamase_B"/>
    <property type="match status" value="1"/>
</dbReference>
<dbReference type="Pfam" id="PF00753">
    <property type="entry name" value="Lactamase_B"/>
    <property type="match status" value="1"/>
</dbReference>
<dbReference type="InterPro" id="IPR036388">
    <property type="entry name" value="WH-like_DNA-bd_sf"/>
</dbReference>
<dbReference type="Gene3D" id="3.60.15.10">
    <property type="entry name" value="Ribonuclease Z/Hydroxyacylglutathione hydrolase-like"/>
    <property type="match status" value="1"/>
</dbReference>
<dbReference type="EMBL" id="CP000245">
    <property type="protein sequence ID" value="AEG91638.1"/>
    <property type="molecule type" value="Genomic_DNA"/>
</dbReference>
<organism evidence="2 3">
    <name type="scientific">Ramlibacter tataouinensis (strain ATCC BAA-407 / DSM 14655 / LMG 21543 / TTB310)</name>
    <dbReference type="NCBI Taxonomy" id="365046"/>
    <lineage>
        <taxon>Bacteria</taxon>
        <taxon>Pseudomonadati</taxon>
        <taxon>Pseudomonadota</taxon>
        <taxon>Betaproteobacteria</taxon>
        <taxon>Burkholderiales</taxon>
        <taxon>Comamonadaceae</taxon>
        <taxon>Ramlibacter</taxon>
    </lineage>
</organism>
<dbReference type="InterPro" id="IPR048933">
    <property type="entry name" value="B_lactamase-like_C"/>
</dbReference>
<dbReference type="eggNOG" id="COG0491">
    <property type="taxonomic scope" value="Bacteria"/>
</dbReference>
<sequence length="380" mass="42790">MPITYDVYVNVNASIARPFHPHHAMNAQESQLHYPLGDTLPAPGGSLELAPGVRWVRMALPFALDHINLWLLRDELDGRPGWTVVDCCITRDEAKAQWEQVFAGELEGLPILRVLVTHMHPDHIGLAHWLCERWSTGEHPCRLWISATDYNAARLASQSTTGFGGESAARFFASHGLGDPQALEKIRARASYYPGMVPEVPRSFRRLRDGDRVRIGGRDWECISGYGHAPEHIALFCPGLEMLISGDMMLPRISTNISVYDVEPESDPLALFLDSIDKFRRLPQDTLTLPSHGKPFRGLHRRIEQLHEHHRDRLADVLAACTPRPRTAAEMLPVLFKRALDLHQATFAMGEAVAHLHALWYQGRLRRERGADGVWRFGAA</sequence>
<dbReference type="InterPro" id="IPR050662">
    <property type="entry name" value="Sec-metab_biosynth-thioest"/>
</dbReference>
<feature type="domain" description="Metallo-beta-lactamase" evidence="1">
    <location>
        <begin position="66"/>
        <end position="292"/>
    </location>
</feature>
<dbReference type="InterPro" id="IPR001279">
    <property type="entry name" value="Metallo-B-lactamas"/>
</dbReference>
<dbReference type="PANTHER" id="PTHR23131:SF4">
    <property type="entry name" value="METALLO-BETA-LACTAMASE SUPERFAMILY POTEIN"/>
    <property type="match status" value="1"/>
</dbReference>
<evidence type="ECO:0000313" key="2">
    <source>
        <dbReference type="EMBL" id="AEG91638.1"/>
    </source>
</evidence>
<dbReference type="PATRIC" id="fig|365046.3.peg.575"/>
<reference evidence="3" key="1">
    <citation type="submission" date="2006-01" db="EMBL/GenBank/DDBJ databases">
        <title>Genome of the cyst-dividing bacterium Ramlibacter tataouinensis.</title>
        <authorList>
            <person name="Barakat M."/>
            <person name="Ortet P."/>
            <person name="De Luca G."/>
            <person name="Jourlin-Castelli C."/>
            <person name="Ansaldi M."/>
            <person name="Py B."/>
            <person name="Fichant G."/>
            <person name="Coutinho P."/>
            <person name="Voulhoux R."/>
            <person name="Bastien O."/>
            <person name="Roy S."/>
            <person name="Marechal E."/>
            <person name="Henrissat B."/>
            <person name="Quentin Y."/>
            <person name="Noirot P."/>
            <person name="Filloux A."/>
            <person name="Mejean V."/>
            <person name="DuBow M."/>
            <person name="Barras F."/>
            <person name="Heulin T."/>
        </authorList>
    </citation>
    <scope>NUCLEOTIDE SEQUENCE [LARGE SCALE GENOMIC DNA]</scope>
    <source>
        <strain evidence="3">ATCC BAA-407 / DSM 14655 / LMG 21543 / TTB310</strain>
    </source>
</reference>
<dbReference type="HOGENOM" id="CLU_048478_0_1_4"/>
<dbReference type="AlphaFoldDB" id="F5XW68"/>
<accession>F5XW68</accession>
<name>F5XW68_RAMTT</name>
<keyword evidence="3" id="KW-1185">Reference proteome</keyword>
<gene>
    <name evidence="2" type="ordered locus">Rta_05610</name>
</gene>
<dbReference type="Pfam" id="PF21221">
    <property type="entry name" value="B_lactamase-like_C"/>
    <property type="match status" value="1"/>
</dbReference>
<dbReference type="Proteomes" id="UP000008385">
    <property type="component" value="Chromosome"/>
</dbReference>
<dbReference type="STRING" id="365046.Rta_05610"/>
<evidence type="ECO:0000313" key="3">
    <source>
        <dbReference type="Proteomes" id="UP000008385"/>
    </source>
</evidence>
<dbReference type="SUPFAM" id="SSF56281">
    <property type="entry name" value="Metallo-hydrolase/oxidoreductase"/>
    <property type="match status" value="1"/>
</dbReference>
<reference evidence="2 3" key="2">
    <citation type="journal article" date="2011" name="PLoS ONE">
        <title>The Cyst-Dividing Bacterium Ramlibacter tataouinensis TTB310 Genome Reveals a Well-Stocked Toolbox for Adaptation to a Desert Environment.</title>
        <authorList>
            <person name="De Luca G."/>
            <person name="Barakat M."/>
            <person name="Ortet P."/>
            <person name="Fochesato S."/>
            <person name="Jourlin-Castelli C."/>
            <person name="Ansaldi M."/>
            <person name="Py B."/>
            <person name="Fichant G."/>
            <person name="Coutinho P.M."/>
            <person name="Voulhoux R."/>
            <person name="Bastien O."/>
            <person name="Marechal E."/>
            <person name="Henrissat B."/>
            <person name="Quentin Y."/>
            <person name="Noirot P."/>
            <person name="Filloux A."/>
            <person name="Mejean V."/>
            <person name="Dubow M.S."/>
            <person name="Barras F."/>
            <person name="Barbe V."/>
            <person name="Weissenbach J."/>
            <person name="Mihalcescu I."/>
            <person name="Vermeglio A."/>
            <person name="Achouak W."/>
            <person name="Heulin T."/>
        </authorList>
    </citation>
    <scope>NUCLEOTIDE SEQUENCE [LARGE SCALE GENOMIC DNA]</scope>
    <source>
        <strain evidence="3">ATCC BAA-407 / DSM 14655 / LMG 21543 / TTB310</strain>
    </source>
</reference>
<dbReference type="PANTHER" id="PTHR23131">
    <property type="entry name" value="ENDORIBONUCLEASE LACTB2"/>
    <property type="match status" value="1"/>
</dbReference>
<dbReference type="KEGG" id="rta:Rta_05610"/>
<dbReference type="Gene3D" id="1.10.10.10">
    <property type="entry name" value="Winged helix-like DNA-binding domain superfamily/Winged helix DNA-binding domain"/>
    <property type="match status" value="1"/>
</dbReference>
<dbReference type="InterPro" id="IPR036866">
    <property type="entry name" value="RibonucZ/Hydroxyglut_hydro"/>
</dbReference>